<proteinExistence type="predicted"/>
<evidence type="ECO:0000313" key="2">
    <source>
        <dbReference type="Proteomes" id="UP000724584"/>
    </source>
</evidence>
<name>A0ACB7PN91_9PEZI</name>
<keyword evidence="2" id="KW-1185">Reference proteome</keyword>
<sequence>MSGCVAARELTAAPASRWELGAPRVIASLHCSAGIKSCRAGEENKAFLNNFQSRRRSSRTGRFNEAKHCTRSSNGTHGHWQIARWDFPRECKEEGKLAVPAAAVPRKGILGTPGSGDRANESPPWPSNLFRQYSCGSPLQCGSALPQWPLPQMKLSGDPGRGLSLKVERQPADTFLRLSRSHQQRLTYRRPRRPPSPVSTQIASTVNSRRVIRCGSGDFFWILGF</sequence>
<evidence type="ECO:0000313" key="1">
    <source>
        <dbReference type="EMBL" id="KAH6649790.1"/>
    </source>
</evidence>
<reference evidence="1 2" key="1">
    <citation type="journal article" date="2021" name="Nat. Commun.">
        <title>Genetic determinants of endophytism in the Arabidopsis root mycobiome.</title>
        <authorList>
            <person name="Mesny F."/>
            <person name="Miyauchi S."/>
            <person name="Thiergart T."/>
            <person name="Pickel B."/>
            <person name="Atanasova L."/>
            <person name="Karlsson M."/>
            <person name="Huettel B."/>
            <person name="Barry K.W."/>
            <person name="Haridas S."/>
            <person name="Chen C."/>
            <person name="Bauer D."/>
            <person name="Andreopoulos W."/>
            <person name="Pangilinan J."/>
            <person name="LaButti K."/>
            <person name="Riley R."/>
            <person name="Lipzen A."/>
            <person name="Clum A."/>
            <person name="Drula E."/>
            <person name="Henrissat B."/>
            <person name="Kohler A."/>
            <person name="Grigoriev I.V."/>
            <person name="Martin F.M."/>
            <person name="Hacquard S."/>
        </authorList>
    </citation>
    <scope>NUCLEOTIDE SEQUENCE [LARGE SCALE GENOMIC DNA]</scope>
    <source>
        <strain evidence="1 2">MPI-SDFR-AT-0079</strain>
    </source>
</reference>
<dbReference type="EMBL" id="JAGIZQ010000001">
    <property type="protein sequence ID" value="KAH6649790.1"/>
    <property type="molecule type" value="Genomic_DNA"/>
</dbReference>
<protein>
    <submittedName>
        <fullName evidence="1">Uncharacterized protein</fullName>
    </submittedName>
</protein>
<dbReference type="Proteomes" id="UP000724584">
    <property type="component" value="Unassembled WGS sequence"/>
</dbReference>
<accession>A0ACB7PN91</accession>
<comment type="caution">
    <text evidence="1">The sequence shown here is derived from an EMBL/GenBank/DDBJ whole genome shotgun (WGS) entry which is preliminary data.</text>
</comment>
<gene>
    <name evidence="1" type="ORF">F5144DRAFT_22275</name>
</gene>
<organism evidence="1 2">
    <name type="scientific">Chaetomium tenue</name>
    <dbReference type="NCBI Taxonomy" id="1854479"/>
    <lineage>
        <taxon>Eukaryota</taxon>
        <taxon>Fungi</taxon>
        <taxon>Dikarya</taxon>
        <taxon>Ascomycota</taxon>
        <taxon>Pezizomycotina</taxon>
        <taxon>Sordariomycetes</taxon>
        <taxon>Sordariomycetidae</taxon>
        <taxon>Sordariales</taxon>
        <taxon>Chaetomiaceae</taxon>
        <taxon>Chaetomium</taxon>
    </lineage>
</organism>